<dbReference type="AlphaFoldDB" id="A0A4P9WPW1"/>
<dbReference type="Pfam" id="PF08613">
    <property type="entry name" value="Cyclin"/>
    <property type="match status" value="1"/>
</dbReference>
<dbReference type="PANTHER" id="PTHR15615:SF117">
    <property type="entry name" value="PHO85 CYCLIN PHO80"/>
    <property type="match status" value="1"/>
</dbReference>
<dbReference type="SUPFAM" id="SSF47954">
    <property type="entry name" value="Cyclin-like"/>
    <property type="match status" value="1"/>
</dbReference>
<reference evidence="2" key="1">
    <citation type="journal article" date="2018" name="Nat. Microbiol.">
        <title>Leveraging single-cell genomics to expand the fungal tree of life.</title>
        <authorList>
            <person name="Ahrendt S.R."/>
            <person name="Quandt C.A."/>
            <person name="Ciobanu D."/>
            <person name="Clum A."/>
            <person name="Salamov A."/>
            <person name="Andreopoulos B."/>
            <person name="Cheng J.F."/>
            <person name="Woyke T."/>
            <person name="Pelin A."/>
            <person name="Henrissat B."/>
            <person name="Reynolds N.K."/>
            <person name="Benny G.L."/>
            <person name="Smith M.E."/>
            <person name="James T.Y."/>
            <person name="Grigoriev I.V."/>
        </authorList>
    </citation>
    <scope>NUCLEOTIDE SEQUENCE [LARGE SCALE GENOMIC DNA]</scope>
</reference>
<dbReference type="OrthoDB" id="337735at2759"/>
<dbReference type="InterPro" id="IPR036915">
    <property type="entry name" value="Cyclin-like_sf"/>
</dbReference>
<dbReference type="InterPro" id="IPR013922">
    <property type="entry name" value="Cyclin_PHO80-like"/>
</dbReference>
<dbReference type="PANTHER" id="PTHR15615">
    <property type="match status" value="1"/>
</dbReference>
<evidence type="ECO:0000313" key="2">
    <source>
        <dbReference type="Proteomes" id="UP000269721"/>
    </source>
</evidence>
<feature type="non-terminal residue" evidence="1">
    <location>
        <position position="1"/>
    </location>
</feature>
<dbReference type="CDD" id="cd20558">
    <property type="entry name" value="CYCLIN_ScPCL7-like"/>
    <property type="match status" value="1"/>
</dbReference>
<dbReference type="Gene3D" id="1.10.472.10">
    <property type="entry name" value="Cyclin-like"/>
    <property type="match status" value="1"/>
</dbReference>
<dbReference type="EMBL" id="KZ994466">
    <property type="protein sequence ID" value="RKO92866.1"/>
    <property type="molecule type" value="Genomic_DNA"/>
</dbReference>
<accession>A0A4P9WPW1</accession>
<dbReference type="GO" id="GO:0000307">
    <property type="term" value="C:cyclin-dependent protein kinase holoenzyme complex"/>
    <property type="evidence" value="ECO:0007669"/>
    <property type="project" value="TreeGrafter"/>
</dbReference>
<evidence type="ECO:0000313" key="1">
    <source>
        <dbReference type="EMBL" id="RKO92866.1"/>
    </source>
</evidence>
<gene>
    <name evidence="1" type="ORF">BDK51DRAFT_15343</name>
</gene>
<dbReference type="Proteomes" id="UP000269721">
    <property type="component" value="Unassembled WGS sequence"/>
</dbReference>
<name>A0A4P9WPW1_9FUNG</name>
<proteinExistence type="predicted"/>
<dbReference type="GO" id="GO:0019901">
    <property type="term" value="F:protein kinase binding"/>
    <property type="evidence" value="ECO:0007669"/>
    <property type="project" value="InterPro"/>
</dbReference>
<keyword evidence="2" id="KW-1185">Reference proteome</keyword>
<sequence>GTVVLLVRFADLLPSGPIASRLRPQLISHNDKIPLTTSNLTRFHSRGPPNITIADYLRRIVRYAAIEKSVLLLLLIYIDRICEIHPTFTISSLTAHRFIICAITTGSKALSDIYCTNTHFAKVGGISVVELNVMEVEFCQMINWRLAGSVDILQQYFVNLVRTSSVYATLSPHSKNG</sequence>
<organism evidence="1 2">
    <name type="scientific">Blyttiomyces helicus</name>
    <dbReference type="NCBI Taxonomy" id="388810"/>
    <lineage>
        <taxon>Eukaryota</taxon>
        <taxon>Fungi</taxon>
        <taxon>Fungi incertae sedis</taxon>
        <taxon>Chytridiomycota</taxon>
        <taxon>Chytridiomycota incertae sedis</taxon>
        <taxon>Chytridiomycetes</taxon>
        <taxon>Chytridiomycetes incertae sedis</taxon>
        <taxon>Blyttiomyces</taxon>
    </lineage>
</organism>
<protein>
    <submittedName>
        <fullName evidence="1">Cyclin-domain-containing protein</fullName>
    </submittedName>
</protein>
<dbReference type="GO" id="GO:0005634">
    <property type="term" value="C:nucleus"/>
    <property type="evidence" value="ECO:0007669"/>
    <property type="project" value="TreeGrafter"/>
</dbReference>
<dbReference type="GO" id="GO:0016538">
    <property type="term" value="F:cyclin-dependent protein serine/threonine kinase regulator activity"/>
    <property type="evidence" value="ECO:0007669"/>
    <property type="project" value="TreeGrafter"/>
</dbReference>